<dbReference type="EMBL" id="BNAH01000003">
    <property type="protein sequence ID" value="GHE83082.1"/>
    <property type="molecule type" value="Genomic_DNA"/>
</dbReference>
<proteinExistence type="predicted"/>
<dbReference type="RefSeq" id="WP_189376946.1">
    <property type="nucleotide sequence ID" value="NZ_BNAH01000003.1"/>
</dbReference>
<evidence type="ECO:0000259" key="4">
    <source>
        <dbReference type="PROSITE" id="PS50887"/>
    </source>
</evidence>
<dbReference type="CDD" id="cd01949">
    <property type="entry name" value="GGDEF"/>
    <property type="match status" value="1"/>
</dbReference>
<dbReference type="SMART" id="SM00267">
    <property type="entry name" value="GGDEF"/>
    <property type="match status" value="1"/>
</dbReference>
<keyword evidence="3" id="KW-0812">Transmembrane</keyword>
<keyword evidence="6" id="KW-1185">Reference proteome</keyword>
<dbReference type="Pfam" id="PF00990">
    <property type="entry name" value="GGDEF"/>
    <property type="match status" value="1"/>
</dbReference>
<organism evidence="5 6">
    <name type="scientific">Thalassotalea profundi</name>
    <dbReference type="NCBI Taxonomy" id="2036687"/>
    <lineage>
        <taxon>Bacteria</taxon>
        <taxon>Pseudomonadati</taxon>
        <taxon>Pseudomonadota</taxon>
        <taxon>Gammaproteobacteria</taxon>
        <taxon>Alteromonadales</taxon>
        <taxon>Colwelliaceae</taxon>
        <taxon>Thalassotalea</taxon>
    </lineage>
</organism>
<dbReference type="SUPFAM" id="SSF55073">
    <property type="entry name" value="Nucleotide cyclase"/>
    <property type="match status" value="1"/>
</dbReference>
<dbReference type="InterPro" id="IPR029787">
    <property type="entry name" value="Nucleotide_cyclase"/>
</dbReference>
<dbReference type="InterPro" id="IPR000160">
    <property type="entry name" value="GGDEF_dom"/>
</dbReference>
<gene>
    <name evidence="5" type="ORF">GCM10011501_09310</name>
</gene>
<feature type="transmembrane region" description="Helical" evidence="3">
    <location>
        <begin position="67"/>
        <end position="84"/>
    </location>
</feature>
<dbReference type="PROSITE" id="PS50887">
    <property type="entry name" value="GGDEF"/>
    <property type="match status" value="1"/>
</dbReference>
<dbReference type="Proteomes" id="UP000626370">
    <property type="component" value="Unassembled WGS sequence"/>
</dbReference>
<feature type="transmembrane region" description="Helical" evidence="3">
    <location>
        <begin position="136"/>
        <end position="155"/>
    </location>
</feature>
<sequence length="324" mass="36477">MINQLQEKYQLSLLLLLASVAICGVSPYVVSRYLEGNYTSSLIDLSLILGIIVLVSLAYYTKKIRILSALIAVFINVGVVVVVVKNGYDSFFWVYPVFASIYILLKPLEAFIVNILAGISLLLFADILTFMSLDSFIITTLMLTMSAFVYSNHSLKQFRLLETLNTIDDLTGAFNRRALKTDIDEIIASSERRGDSPLLAILDLDYFKKVNDEFGHAVGDKVLKDFVAITKANIRKYDRLYRFGGEEFVLLVSDIEGQQQNFIDNLRKSIKKELKTPNNKSITVSFGVATWIPNTTADSWLKRADKVLYQAKENGRDCAVFSNE</sequence>
<dbReference type="NCBIfam" id="TIGR00254">
    <property type="entry name" value="GGDEF"/>
    <property type="match status" value="1"/>
</dbReference>
<comment type="catalytic activity">
    <reaction evidence="2">
        <text>2 GTP = 3',3'-c-di-GMP + 2 diphosphate</text>
        <dbReference type="Rhea" id="RHEA:24898"/>
        <dbReference type="ChEBI" id="CHEBI:33019"/>
        <dbReference type="ChEBI" id="CHEBI:37565"/>
        <dbReference type="ChEBI" id="CHEBI:58805"/>
        <dbReference type="EC" id="2.7.7.65"/>
    </reaction>
</comment>
<evidence type="ECO:0000256" key="1">
    <source>
        <dbReference type="ARBA" id="ARBA00012528"/>
    </source>
</evidence>
<feature type="domain" description="GGDEF" evidence="4">
    <location>
        <begin position="195"/>
        <end position="324"/>
    </location>
</feature>
<feature type="transmembrane region" description="Helical" evidence="3">
    <location>
        <begin position="42"/>
        <end position="60"/>
    </location>
</feature>
<dbReference type="InterPro" id="IPR043128">
    <property type="entry name" value="Rev_trsase/Diguanyl_cyclase"/>
</dbReference>
<evidence type="ECO:0000313" key="5">
    <source>
        <dbReference type="EMBL" id="GHE83082.1"/>
    </source>
</evidence>
<name>A0ABQ3IIU1_9GAMM</name>
<dbReference type="Gene3D" id="3.30.70.270">
    <property type="match status" value="1"/>
</dbReference>
<accession>A0ABQ3IIU1</accession>
<evidence type="ECO:0000313" key="6">
    <source>
        <dbReference type="Proteomes" id="UP000626370"/>
    </source>
</evidence>
<evidence type="ECO:0000256" key="3">
    <source>
        <dbReference type="SAM" id="Phobius"/>
    </source>
</evidence>
<dbReference type="EC" id="2.7.7.65" evidence="1"/>
<feature type="transmembrane region" description="Helical" evidence="3">
    <location>
        <begin position="12"/>
        <end position="30"/>
    </location>
</feature>
<keyword evidence="3" id="KW-0472">Membrane</keyword>
<reference evidence="6" key="1">
    <citation type="journal article" date="2019" name="Int. J. Syst. Evol. Microbiol.">
        <title>The Global Catalogue of Microorganisms (GCM) 10K type strain sequencing project: providing services to taxonomists for standard genome sequencing and annotation.</title>
        <authorList>
            <consortium name="The Broad Institute Genomics Platform"/>
            <consortium name="The Broad Institute Genome Sequencing Center for Infectious Disease"/>
            <person name="Wu L."/>
            <person name="Ma J."/>
        </authorList>
    </citation>
    <scope>NUCLEOTIDE SEQUENCE [LARGE SCALE GENOMIC DNA]</scope>
    <source>
        <strain evidence="6">CGMCC 1.15922</strain>
    </source>
</reference>
<comment type="caution">
    <text evidence="5">The sequence shown here is derived from an EMBL/GenBank/DDBJ whole genome shotgun (WGS) entry which is preliminary data.</text>
</comment>
<evidence type="ECO:0000256" key="2">
    <source>
        <dbReference type="ARBA" id="ARBA00034247"/>
    </source>
</evidence>
<dbReference type="PANTHER" id="PTHR45138:SF9">
    <property type="entry name" value="DIGUANYLATE CYCLASE DGCM-RELATED"/>
    <property type="match status" value="1"/>
</dbReference>
<protein>
    <recommendedName>
        <fullName evidence="1">diguanylate cyclase</fullName>
        <ecNumber evidence="1">2.7.7.65</ecNumber>
    </recommendedName>
</protein>
<keyword evidence="3" id="KW-1133">Transmembrane helix</keyword>
<dbReference type="PANTHER" id="PTHR45138">
    <property type="entry name" value="REGULATORY COMPONENTS OF SENSORY TRANSDUCTION SYSTEM"/>
    <property type="match status" value="1"/>
</dbReference>
<dbReference type="InterPro" id="IPR050469">
    <property type="entry name" value="Diguanylate_Cyclase"/>
</dbReference>